<evidence type="ECO:0000256" key="7">
    <source>
        <dbReference type="ARBA" id="ARBA00023204"/>
    </source>
</evidence>
<gene>
    <name evidence="12" type="primary">recN</name>
    <name evidence="12" type="ORF">CMN54_10415</name>
</gene>
<dbReference type="CDD" id="cd03241">
    <property type="entry name" value="ABC_RecN"/>
    <property type="match status" value="2"/>
</dbReference>
<keyword evidence="7 9" id="KW-0234">DNA repair</keyword>
<organism evidence="12 13">
    <name type="scientific">SAR324 cluster bacterium</name>
    <dbReference type="NCBI Taxonomy" id="2024889"/>
    <lineage>
        <taxon>Bacteria</taxon>
        <taxon>Deltaproteobacteria</taxon>
        <taxon>SAR324 cluster</taxon>
    </lineage>
</organism>
<dbReference type="EMBL" id="NZEX01000117">
    <property type="protein sequence ID" value="MAH63836.1"/>
    <property type="molecule type" value="Genomic_DNA"/>
</dbReference>
<evidence type="ECO:0000256" key="1">
    <source>
        <dbReference type="ARBA" id="ARBA00003618"/>
    </source>
</evidence>
<keyword evidence="10" id="KW-0175">Coiled coil</keyword>
<evidence type="ECO:0000259" key="11">
    <source>
        <dbReference type="Pfam" id="PF02463"/>
    </source>
</evidence>
<dbReference type="Proteomes" id="UP000226525">
    <property type="component" value="Unassembled WGS sequence"/>
</dbReference>
<dbReference type="NCBIfam" id="TIGR00634">
    <property type="entry name" value="recN"/>
    <property type="match status" value="1"/>
</dbReference>
<dbReference type="FunFam" id="3.40.50.300:FF:000356">
    <property type="entry name" value="DNA repair protein RecN"/>
    <property type="match status" value="1"/>
</dbReference>
<evidence type="ECO:0000256" key="10">
    <source>
        <dbReference type="SAM" id="Coils"/>
    </source>
</evidence>
<comment type="caution">
    <text evidence="12">The sequence shown here is derived from an EMBL/GenBank/DDBJ whole genome shotgun (WGS) entry which is preliminary data.</text>
</comment>
<dbReference type="InterPro" id="IPR027417">
    <property type="entry name" value="P-loop_NTPase"/>
</dbReference>
<dbReference type="GO" id="GO:0005524">
    <property type="term" value="F:ATP binding"/>
    <property type="evidence" value="ECO:0007669"/>
    <property type="project" value="UniProtKB-KW"/>
</dbReference>
<dbReference type="GO" id="GO:0006310">
    <property type="term" value="P:DNA recombination"/>
    <property type="evidence" value="ECO:0007669"/>
    <property type="project" value="InterPro"/>
</dbReference>
<proteinExistence type="inferred from homology"/>
<evidence type="ECO:0000256" key="8">
    <source>
        <dbReference type="ARBA" id="ARBA00033408"/>
    </source>
</evidence>
<dbReference type="GO" id="GO:0006281">
    <property type="term" value="P:DNA repair"/>
    <property type="evidence" value="ECO:0007669"/>
    <property type="project" value="UniProtKB-KW"/>
</dbReference>
<reference evidence="13" key="1">
    <citation type="submission" date="2017-09" db="EMBL/GenBank/DDBJ databases">
        <title>The Reconstruction of 2,631 Draft Metagenome-Assembled Genomes from the Global Oceans.</title>
        <authorList>
            <person name="Tully B.J."/>
            <person name="Graham E.D."/>
            <person name="Heidelberg J.F."/>
        </authorList>
    </citation>
    <scope>NUCLEOTIDE SEQUENCE [LARGE SCALE GENOMIC DNA]</scope>
</reference>
<evidence type="ECO:0000256" key="9">
    <source>
        <dbReference type="PIRNR" id="PIRNR003128"/>
    </source>
</evidence>
<dbReference type="PIRSF" id="PIRSF003128">
    <property type="entry name" value="RecN"/>
    <property type="match status" value="1"/>
</dbReference>
<dbReference type="InterPro" id="IPR004604">
    <property type="entry name" value="DNA_recomb/repair_RecN"/>
</dbReference>
<feature type="domain" description="RecF/RecN/SMC N-terminal" evidence="11">
    <location>
        <begin position="2"/>
        <end position="510"/>
    </location>
</feature>
<protein>
    <recommendedName>
        <fullName evidence="3 9">DNA repair protein RecN</fullName>
    </recommendedName>
    <alternativeName>
        <fullName evidence="8 9">Recombination protein N</fullName>
    </alternativeName>
</protein>
<dbReference type="Gene3D" id="3.40.50.300">
    <property type="entry name" value="P-loop containing nucleotide triphosphate hydrolases"/>
    <property type="match status" value="2"/>
</dbReference>
<dbReference type="AlphaFoldDB" id="A0A2D6YKV9"/>
<dbReference type="PANTHER" id="PTHR11059:SF0">
    <property type="entry name" value="DNA REPAIR PROTEIN RECN"/>
    <property type="match status" value="1"/>
</dbReference>
<evidence type="ECO:0000256" key="4">
    <source>
        <dbReference type="ARBA" id="ARBA00022741"/>
    </source>
</evidence>
<dbReference type="GO" id="GO:0009432">
    <property type="term" value="P:SOS response"/>
    <property type="evidence" value="ECO:0007669"/>
    <property type="project" value="TreeGrafter"/>
</dbReference>
<evidence type="ECO:0000256" key="6">
    <source>
        <dbReference type="ARBA" id="ARBA00022840"/>
    </source>
</evidence>
<dbReference type="SUPFAM" id="SSF52540">
    <property type="entry name" value="P-loop containing nucleoside triphosphate hydrolases"/>
    <property type="match status" value="1"/>
</dbReference>
<dbReference type="Pfam" id="PF02463">
    <property type="entry name" value="SMC_N"/>
    <property type="match status" value="1"/>
</dbReference>
<dbReference type="InterPro" id="IPR003395">
    <property type="entry name" value="RecF/RecN/SMC_N"/>
</dbReference>
<comment type="similarity">
    <text evidence="2 9">Belongs to the RecN family.</text>
</comment>
<accession>A0A2D6YKV9</accession>
<evidence type="ECO:0000256" key="3">
    <source>
        <dbReference type="ARBA" id="ARBA00021315"/>
    </source>
</evidence>
<sequence>MLLHLRIQNLATIENLEIDFFDGFSIMTGETGAGKSIMIDGIQLLVGYRADFGLIRQGSSKALVEGIFDISKQPELKRLLSELEIPHENELLIRRVLNTNNRQKRLLNDTSVTQGSLVEVGRRLVHIHGQYDNQALLDSTGHLDFLDAFGNLFPKRETIREVHQKWTKKRREQEEWQEKLANRTDRLMLLEAQFQELSSLNLEPQEMDDLEAESKMLAHAEQLLNLYGGMQRTLYEEDGSIVEVLSSLKRQLQDAAGMDPGCTILLENLDQSLLQLDELSQSLRHRQDRIEDNPERLAWVNARLSLLQTMQRKYRVTNTAQLIELCERHQQELQGLQNLKEDASTLENEIHELLTTLREQSTNLSSERKKVAKKLDKAISKELRELGMNRAEFKTSFENKYDDSISSNGSDRVEFMLSVNAGQPLRPLVRIASGGELSRVMLAIQTILTTDAVETLVFDEVDTGVSGRIAETVGRKLSDLGKRQQTLCITHLPQIAAFAEHHYAVTKSTEKDQTYTQIADLDNQQAIIEIARLLDGSEITKQALKLAREMRKRSHSISPNQN</sequence>
<dbReference type="NCBIfam" id="NF008121">
    <property type="entry name" value="PRK10869.1"/>
    <property type="match status" value="1"/>
</dbReference>
<feature type="coiled-coil region" evidence="10">
    <location>
        <begin position="319"/>
        <end position="363"/>
    </location>
</feature>
<keyword evidence="6" id="KW-0067">ATP-binding</keyword>
<evidence type="ECO:0000313" key="12">
    <source>
        <dbReference type="EMBL" id="MAH63836.1"/>
    </source>
</evidence>
<evidence type="ECO:0000256" key="2">
    <source>
        <dbReference type="ARBA" id="ARBA00009441"/>
    </source>
</evidence>
<dbReference type="GO" id="GO:0043590">
    <property type="term" value="C:bacterial nucleoid"/>
    <property type="evidence" value="ECO:0007669"/>
    <property type="project" value="TreeGrafter"/>
</dbReference>
<evidence type="ECO:0000256" key="5">
    <source>
        <dbReference type="ARBA" id="ARBA00022763"/>
    </source>
</evidence>
<keyword evidence="5 9" id="KW-0227">DNA damage</keyword>
<dbReference type="PANTHER" id="PTHR11059">
    <property type="entry name" value="DNA REPAIR PROTEIN RECN"/>
    <property type="match status" value="1"/>
</dbReference>
<comment type="function">
    <text evidence="1 9">May be involved in recombinational repair of damaged DNA.</text>
</comment>
<name>A0A2D6YKV9_9DELT</name>
<evidence type="ECO:0000313" key="13">
    <source>
        <dbReference type="Proteomes" id="UP000226525"/>
    </source>
</evidence>
<keyword evidence="4" id="KW-0547">Nucleotide-binding</keyword>